<keyword evidence="3" id="KW-1185">Reference proteome</keyword>
<evidence type="ECO:0000256" key="1">
    <source>
        <dbReference type="SAM" id="MobiDB-lite"/>
    </source>
</evidence>
<feature type="region of interest" description="Disordered" evidence="1">
    <location>
        <begin position="129"/>
        <end position="198"/>
    </location>
</feature>
<dbReference type="EMBL" id="JAWZYT010000798">
    <property type="protein sequence ID" value="KAK4318793.1"/>
    <property type="molecule type" value="Genomic_DNA"/>
</dbReference>
<feature type="compositionally biased region" description="Low complexity" evidence="1">
    <location>
        <begin position="137"/>
        <end position="157"/>
    </location>
</feature>
<gene>
    <name evidence="2" type="ORF">Pmani_010216</name>
</gene>
<evidence type="ECO:0000313" key="3">
    <source>
        <dbReference type="Proteomes" id="UP001292094"/>
    </source>
</evidence>
<evidence type="ECO:0000313" key="2">
    <source>
        <dbReference type="EMBL" id="KAK4318793.1"/>
    </source>
</evidence>
<accession>A0AAE1Q2N4</accession>
<sequence length="245" mass="26874">MWMIQSQIHLQRNQQTLPNLITKRDGYKEGGPPKKQLDEGLVEMIAQGSSHSSVGLKLELQKQLQRRFPCPEKVFNVGAATQLDPRFKKVPLVDQSTVNGIEDRLDIVDGTSLVYSGFEDGDGMLTHFLHDGSEGVSPASSSSPHSSSSGIQQAGSSRVMPGCSTNTGGVNHTRPPLCSPAPKSSRTTPKPETPTASNRALEILESTCTKSSKKHKIAFGLYQMIEQDFKKISEKTNKCYYQQKL</sequence>
<dbReference type="Proteomes" id="UP001292094">
    <property type="component" value="Unassembled WGS sequence"/>
</dbReference>
<proteinExistence type="predicted"/>
<name>A0AAE1Q2N4_9EUCA</name>
<organism evidence="2 3">
    <name type="scientific">Petrolisthes manimaculis</name>
    <dbReference type="NCBI Taxonomy" id="1843537"/>
    <lineage>
        <taxon>Eukaryota</taxon>
        <taxon>Metazoa</taxon>
        <taxon>Ecdysozoa</taxon>
        <taxon>Arthropoda</taxon>
        <taxon>Crustacea</taxon>
        <taxon>Multicrustacea</taxon>
        <taxon>Malacostraca</taxon>
        <taxon>Eumalacostraca</taxon>
        <taxon>Eucarida</taxon>
        <taxon>Decapoda</taxon>
        <taxon>Pleocyemata</taxon>
        <taxon>Anomura</taxon>
        <taxon>Galatheoidea</taxon>
        <taxon>Porcellanidae</taxon>
        <taxon>Petrolisthes</taxon>
    </lineage>
</organism>
<dbReference type="AlphaFoldDB" id="A0AAE1Q2N4"/>
<reference evidence="2" key="1">
    <citation type="submission" date="2023-11" db="EMBL/GenBank/DDBJ databases">
        <title>Genome assemblies of two species of porcelain crab, Petrolisthes cinctipes and Petrolisthes manimaculis (Anomura: Porcellanidae).</title>
        <authorList>
            <person name="Angst P."/>
        </authorList>
    </citation>
    <scope>NUCLEOTIDE SEQUENCE</scope>
    <source>
        <strain evidence="2">PB745_02</strain>
        <tissue evidence="2">Gill</tissue>
    </source>
</reference>
<protein>
    <submittedName>
        <fullName evidence="2">Uncharacterized protein</fullName>
    </submittedName>
</protein>
<feature type="compositionally biased region" description="Polar residues" evidence="1">
    <location>
        <begin position="182"/>
        <end position="198"/>
    </location>
</feature>
<comment type="caution">
    <text evidence="2">The sequence shown here is derived from an EMBL/GenBank/DDBJ whole genome shotgun (WGS) entry which is preliminary data.</text>
</comment>